<reference evidence="1" key="2">
    <citation type="submission" date="2017-08" db="EMBL/GenBank/DDBJ databases">
        <authorList>
            <person name="Knox E.B."/>
        </authorList>
    </citation>
    <scope>NUCLEOTIDE SEQUENCE</scope>
</reference>
<organism evidence="1">
    <name type="scientific">Monopsis alba</name>
    <dbReference type="NCBI Taxonomy" id="2041135"/>
    <lineage>
        <taxon>Eukaryota</taxon>
        <taxon>Viridiplantae</taxon>
        <taxon>Streptophyta</taxon>
        <taxon>Embryophyta</taxon>
        <taxon>Tracheophyta</taxon>
        <taxon>Spermatophyta</taxon>
        <taxon>Magnoliopsida</taxon>
        <taxon>eudicotyledons</taxon>
        <taxon>Gunneridae</taxon>
        <taxon>Pentapetalae</taxon>
        <taxon>asterids</taxon>
        <taxon>campanulids</taxon>
        <taxon>Asterales</taxon>
        <taxon>Campanulaceae</taxon>
        <taxon>Monopsis</taxon>
    </lineage>
</organism>
<protein>
    <submittedName>
        <fullName evidence="1">Uncharacterized protein</fullName>
    </submittedName>
</protein>
<dbReference type="RefSeq" id="YP_009435763.1">
    <property type="nucleotide sequence ID" value="NC_036082.1"/>
</dbReference>
<dbReference type="EMBL" id="MF770615">
    <property type="protein sequence ID" value="ATG25765.1"/>
    <property type="molecule type" value="Genomic_DNA"/>
</dbReference>
<geneLocation type="plastid" evidence="1"/>
<sequence>MSLGGTGHPPGWTIRPGYACLLRHNQDNQVCLRTERRIELGTVSFNPTGYVPPDFHIHVDMLSSYVCLRVIRRSVCLLIKKSEELTAYFSPIPLQWTQT</sequence>
<keyword evidence="1" id="KW-0934">Plastid</keyword>
<evidence type="ECO:0000313" key="1">
    <source>
        <dbReference type="EMBL" id="ATG25765.1"/>
    </source>
</evidence>
<gene>
    <name evidence="1" type="primary">ORF99</name>
    <name evidence="1" type="ORF">Mo_alb1Pt0528</name>
</gene>
<accession>A0A291F0X8</accession>
<dbReference type="GeneID" id="34728125"/>
<proteinExistence type="predicted"/>
<dbReference type="AlphaFoldDB" id="A0A291F0X8"/>
<reference evidence="1" key="1">
    <citation type="journal article" date="2014" name="Proc. Natl. Acad. Sci. U.S.A.">
        <title>The dynamic history of plastid genomes in the Campanulaceae sensu lato is unique among angiosperms.</title>
        <authorList>
            <person name="Knox E.B."/>
        </authorList>
    </citation>
    <scope>NUCLEOTIDE SEQUENCE</scope>
</reference>
<name>A0A291F0X8_9ASTR</name>